<comment type="subcellular location">
    <subcellularLocation>
        <location evidence="1">Nucleus</location>
    </subcellularLocation>
</comment>
<protein>
    <recommendedName>
        <fullName evidence="6">BHLH domain-containing protein</fullName>
    </recommendedName>
</protein>
<name>A0A168P3X5_ABSGL</name>
<dbReference type="AlphaFoldDB" id="A0A168P3X5"/>
<dbReference type="InterPro" id="IPR051732">
    <property type="entry name" value="USF"/>
</dbReference>
<dbReference type="CDD" id="cd00083">
    <property type="entry name" value="bHLH_SF"/>
    <property type="match status" value="1"/>
</dbReference>
<feature type="domain" description="BHLH" evidence="6">
    <location>
        <begin position="83"/>
        <end position="144"/>
    </location>
</feature>
<evidence type="ECO:0000256" key="1">
    <source>
        <dbReference type="ARBA" id="ARBA00004123"/>
    </source>
</evidence>
<feature type="region of interest" description="Disordered" evidence="5">
    <location>
        <begin position="1"/>
        <end position="26"/>
    </location>
</feature>
<dbReference type="Proteomes" id="UP000078561">
    <property type="component" value="Unassembled WGS sequence"/>
</dbReference>
<evidence type="ECO:0000256" key="3">
    <source>
        <dbReference type="ARBA" id="ARBA00023163"/>
    </source>
</evidence>
<evidence type="ECO:0000256" key="5">
    <source>
        <dbReference type="SAM" id="MobiDB-lite"/>
    </source>
</evidence>
<evidence type="ECO:0000259" key="6">
    <source>
        <dbReference type="PROSITE" id="PS50888"/>
    </source>
</evidence>
<reference evidence="7" key="1">
    <citation type="submission" date="2016-04" db="EMBL/GenBank/DDBJ databases">
        <authorList>
            <person name="Evans L.H."/>
            <person name="Alamgir A."/>
            <person name="Owens N."/>
            <person name="Weber N.D."/>
            <person name="Virtaneva K."/>
            <person name="Barbian K."/>
            <person name="Babar A."/>
            <person name="Rosenke K."/>
        </authorList>
    </citation>
    <scope>NUCLEOTIDE SEQUENCE [LARGE SCALE GENOMIC DNA]</scope>
    <source>
        <strain evidence="7">CBS 101.48</strain>
    </source>
</reference>
<dbReference type="InParanoid" id="A0A168P3X5"/>
<keyword evidence="2" id="KW-0805">Transcription regulation</keyword>
<evidence type="ECO:0000313" key="8">
    <source>
        <dbReference type="Proteomes" id="UP000078561"/>
    </source>
</evidence>
<dbReference type="GO" id="GO:0000981">
    <property type="term" value="F:DNA-binding transcription factor activity, RNA polymerase II-specific"/>
    <property type="evidence" value="ECO:0007669"/>
    <property type="project" value="TreeGrafter"/>
</dbReference>
<accession>A0A168P3X5</accession>
<dbReference type="GO" id="GO:0000978">
    <property type="term" value="F:RNA polymerase II cis-regulatory region sequence-specific DNA binding"/>
    <property type="evidence" value="ECO:0007669"/>
    <property type="project" value="TreeGrafter"/>
</dbReference>
<dbReference type="STRING" id="4829.A0A168P3X5"/>
<dbReference type="Pfam" id="PF00010">
    <property type="entry name" value="HLH"/>
    <property type="match status" value="1"/>
</dbReference>
<proteinExistence type="predicted"/>
<dbReference type="GO" id="GO:0005634">
    <property type="term" value="C:nucleus"/>
    <property type="evidence" value="ECO:0007669"/>
    <property type="project" value="UniProtKB-SubCell"/>
</dbReference>
<organism evidence="7">
    <name type="scientific">Absidia glauca</name>
    <name type="common">Pin mould</name>
    <dbReference type="NCBI Taxonomy" id="4829"/>
    <lineage>
        <taxon>Eukaryota</taxon>
        <taxon>Fungi</taxon>
        <taxon>Fungi incertae sedis</taxon>
        <taxon>Mucoromycota</taxon>
        <taxon>Mucoromycotina</taxon>
        <taxon>Mucoromycetes</taxon>
        <taxon>Mucorales</taxon>
        <taxon>Cunninghamellaceae</taxon>
        <taxon>Absidia</taxon>
    </lineage>
</organism>
<feature type="region of interest" description="Disordered" evidence="5">
    <location>
        <begin position="61"/>
        <end position="88"/>
    </location>
</feature>
<dbReference type="SUPFAM" id="SSF47459">
    <property type="entry name" value="HLH, helix-loop-helix DNA-binding domain"/>
    <property type="match status" value="1"/>
</dbReference>
<dbReference type="SMART" id="SM00353">
    <property type="entry name" value="HLH"/>
    <property type="match status" value="1"/>
</dbReference>
<dbReference type="PANTHER" id="PTHR46117:SF3">
    <property type="entry name" value="FI24210P1"/>
    <property type="match status" value="1"/>
</dbReference>
<evidence type="ECO:0000256" key="2">
    <source>
        <dbReference type="ARBA" id="ARBA00023015"/>
    </source>
</evidence>
<dbReference type="InterPro" id="IPR036638">
    <property type="entry name" value="HLH_DNA-bd_sf"/>
</dbReference>
<keyword evidence="4" id="KW-0539">Nucleus</keyword>
<dbReference type="InterPro" id="IPR011598">
    <property type="entry name" value="bHLH_dom"/>
</dbReference>
<evidence type="ECO:0000313" key="7">
    <source>
        <dbReference type="EMBL" id="SAM01726.1"/>
    </source>
</evidence>
<dbReference type="Gene3D" id="4.10.280.10">
    <property type="entry name" value="Helix-loop-helix DNA-binding domain"/>
    <property type="match status" value="1"/>
</dbReference>
<dbReference type="GO" id="GO:0046983">
    <property type="term" value="F:protein dimerization activity"/>
    <property type="evidence" value="ECO:0007669"/>
    <property type="project" value="InterPro"/>
</dbReference>
<keyword evidence="3" id="KW-0804">Transcription</keyword>
<dbReference type="EMBL" id="LT553587">
    <property type="protein sequence ID" value="SAM01726.1"/>
    <property type="molecule type" value="Genomic_DNA"/>
</dbReference>
<keyword evidence="8" id="KW-1185">Reference proteome</keyword>
<evidence type="ECO:0000256" key="4">
    <source>
        <dbReference type="ARBA" id="ARBA00023242"/>
    </source>
</evidence>
<gene>
    <name evidence="7" type="primary">ABSGL_07475.1 scaffold 8890</name>
</gene>
<dbReference type="OrthoDB" id="690068at2759"/>
<dbReference type="PROSITE" id="PS50888">
    <property type="entry name" value="BHLH"/>
    <property type="match status" value="1"/>
</dbReference>
<dbReference type="PANTHER" id="PTHR46117">
    <property type="entry name" value="FI24210P1"/>
    <property type="match status" value="1"/>
</dbReference>
<feature type="compositionally biased region" description="Polar residues" evidence="5">
    <location>
        <begin position="7"/>
        <end position="26"/>
    </location>
</feature>
<sequence>MHYRPSTLRSNHTGSPSMHTRSAESSVSYDIQVRTATLPPIHTALAPFGSFLPLDQGNSFSNSAPALPPQPLTTGPTRVSSSRRRLSHSAIENRRRERINDKIDQLKHLIPSCWSTQLLPPASMHQPLHKLSVLQAAIEYIHQLHTELLEQKASSLQQQDPALAIIIDHAHRLQQLHQLR</sequence>